<dbReference type="SUPFAM" id="SSF47090">
    <property type="entry name" value="PGBD-like"/>
    <property type="match status" value="1"/>
</dbReference>
<accession>A0A7C3GD49</accession>
<dbReference type="InterPro" id="IPR031304">
    <property type="entry name" value="SLT_2"/>
</dbReference>
<protein>
    <submittedName>
        <fullName evidence="5">Lytic murein transglycosylase</fullName>
    </submittedName>
</protein>
<dbReference type="Gene3D" id="1.10.530.10">
    <property type="match status" value="1"/>
</dbReference>
<feature type="compositionally biased region" description="Low complexity" evidence="1">
    <location>
        <begin position="19"/>
        <end position="35"/>
    </location>
</feature>
<evidence type="ECO:0000256" key="1">
    <source>
        <dbReference type="SAM" id="MobiDB-lite"/>
    </source>
</evidence>
<feature type="domain" description="Peptidoglycan binding-like" evidence="3">
    <location>
        <begin position="391"/>
        <end position="441"/>
    </location>
</feature>
<dbReference type="Gene3D" id="1.10.101.10">
    <property type="entry name" value="PGBD-like superfamily/PGBD"/>
    <property type="match status" value="1"/>
</dbReference>
<dbReference type="InterPro" id="IPR043426">
    <property type="entry name" value="MltB-like"/>
</dbReference>
<comment type="caution">
    <text evidence="5">The sequence shown here is derived from an EMBL/GenBank/DDBJ whole genome shotgun (WGS) entry which is preliminary data.</text>
</comment>
<proteinExistence type="predicted"/>
<dbReference type="Proteomes" id="UP000886042">
    <property type="component" value="Unassembled WGS sequence"/>
</dbReference>
<dbReference type="InterPro" id="IPR023346">
    <property type="entry name" value="Lysozyme-like_dom_sf"/>
</dbReference>
<feature type="domain" description="Transglycosylase SLT" evidence="4">
    <location>
        <begin position="78"/>
        <end position="369"/>
    </location>
</feature>
<dbReference type="CDD" id="cd13399">
    <property type="entry name" value="Slt35-like"/>
    <property type="match status" value="1"/>
</dbReference>
<dbReference type="PANTHER" id="PTHR30163:SF8">
    <property type="entry name" value="LYTIC MUREIN TRANSGLYCOSYLASE"/>
    <property type="match status" value="1"/>
</dbReference>
<dbReference type="InterPro" id="IPR036366">
    <property type="entry name" value="PGBDSf"/>
</dbReference>
<dbReference type="Pfam" id="PF01471">
    <property type="entry name" value="PG_binding_1"/>
    <property type="match status" value="1"/>
</dbReference>
<evidence type="ECO:0000313" key="6">
    <source>
        <dbReference type="Proteomes" id="UP000886042"/>
    </source>
</evidence>
<dbReference type="Pfam" id="PF13406">
    <property type="entry name" value="SLT_2"/>
    <property type="match status" value="1"/>
</dbReference>
<dbReference type="InterPro" id="IPR002477">
    <property type="entry name" value="Peptidoglycan-bd-like"/>
</dbReference>
<evidence type="ECO:0000313" key="5">
    <source>
        <dbReference type="EMBL" id="HFB54855.1"/>
    </source>
</evidence>
<feature type="region of interest" description="Disordered" evidence="1">
    <location>
        <begin position="19"/>
        <end position="62"/>
    </location>
</feature>
<feature type="signal peptide" evidence="2">
    <location>
        <begin position="1"/>
        <end position="24"/>
    </location>
</feature>
<dbReference type="InterPro" id="IPR011970">
    <property type="entry name" value="MltB_2"/>
</dbReference>
<evidence type="ECO:0000259" key="4">
    <source>
        <dbReference type="Pfam" id="PF13406"/>
    </source>
</evidence>
<dbReference type="EMBL" id="DRMN01000194">
    <property type="protein sequence ID" value="HFB54855.1"/>
    <property type="molecule type" value="Genomic_DNA"/>
</dbReference>
<dbReference type="SUPFAM" id="SSF53955">
    <property type="entry name" value="Lysozyme-like"/>
    <property type="match status" value="1"/>
</dbReference>
<keyword evidence="2" id="KW-0732">Signal</keyword>
<reference evidence="5" key="1">
    <citation type="journal article" date="2020" name="mSystems">
        <title>Genome- and Community-Level Interaction Insights into Carbon Utilization and Element Cycling Functions of Hydrothermarchaeota in Hydrothermal Sediment.</title>
        <authorList>
            <person name="Zhou Z."/>
            <person name="Liu Y."/>
            <person name="Xu W."/>
            <person name="Pan J."/>
            <person name="Luo Z.H."/>
            <person name="Li M."/>
        </authorList>
    </citation>
    <scope>NUCLEOTIDE SEQUENCE [LARGE SCALE GENOMIC DNA]</scope>
    <source>
        <strain evidence="5">HyVt-489</strain>
    </source>
</reference>
<dbReference type="GO" id="GO:0009253">
    <property type="term" value="P:peptidoglycan catabolic process"/>
    <property type="evidence" value="ECO:0007669"/>
    <property type="project" value="TreeGrafter"/>
</dbReference>
<feature type="chain" id="PRO_5027788078" evidence="2">
    <location>
        <begin position="25"/>
        <end position="449"/>
    </location>
</feature>
<dbReference type="PROSITE" id="PS51257">
    <property type="entry name" value="PROKAR_LIPOPROTEIN"/>
    <property type="match status" value="1"/>
</dbReference>
<dbReference type="Gene3D" id="1.10.8.350">
    <property type="entry name" value="Bacterial muramidase"/>
    <property type="match status" value="1"/>
</dbReference>
<name>A0A7C3GD49_9PROT</name>
<dbReference type="PANTHER" id="PTHR30163">
    <property type="entry name" value="MEMBRANE-BOUND LYTIC MUREIN TRANSGLYCOSYLASE B"/>
    <property type="match status" value="1"/>
</dbReference>
<organism evidence="5 6">
    <name type="scientific">Hellea balneolensis</name>
    <dbReference type="NCBI Taxonomy" id="287478"/>
    <lineage>
        <taxon>Bacteria</taxon>
        <taxon>Pseudomonadati</taxon>
        <taxon>Pseudomonadota</taxon>
        <taxon>Alphaproteobacteria</taxon>
        <taxon>Maricaulales</taxon>
        <taxon>Robiginitomaculaceae</taxon>
        <taxon>Hellea</taxon>
    </lineage>
</organism>
<dbReference type="GO" id="GO:0008933">
    <property type="term" value="F:peptidoglycan lytic transglycosylase activity"/>
    <property type="evidence" value="ECO:0007669"/>
    <property type="project" value="TreeGrafter"/>
</dbReference>
<evidence type="ECO:0000259" key="3">
    <source>
        <dbReference type="Pfam" id="PF01471"/>
    </source>
</evidence>
<evidence type="ECO:0000256" key="2">
    <source>
        <dbReference type="SAM" id="SignalP"/>
    </source>
</evidence>
<dbReference type="NCBIfam" id="TIGR02283">
    <property type="entry name" value="MltB_2"/>
    <property type="match status" value="1"/>
</dbReference>
<sequence length="449" mass="49637">MIKKTALLSLVLSACASSQSSSLAHPSAPMASTPSTPAPKSPPKSAVKPEAPIAPPTPPTQTAQIDHVIDQRTQQQRFADWQQDFIRRARAKGYDADMLARTVGQAKIDPKALDKDVKQPEFTKPIWSYVDGVNSAKRIQGGKDKLAQHAQLFEDLENRYHVDKYILTSIWGLESSYGTILGDHKIIDSLATFAFEGRRVSFGENQLFAVLDMLKRGDVRQDQLIGSWAGAVGMTQFIPTTFRDYAVDYDGNGNKDLWTNPGDALGSAANYLARHGWRYAEPVFAEVILPDGFDYSLTSNTKRTVSGWTGMGIRPVGGQNWSKAALFLEAKVLAPAGAKGPAFLTFKNFDVIKKYNNSTSYALGITVLARLFADQPTIIRDWPRDDQPLSRSERQELQRALTRQGFDTQGVDGLIGPNSRRAIRGWQLRHGLPADGYVEHSLYEKIIAQ</sequence>
<gene>
    <name evidence="5" type="ORF">ENJ46_02935</name>
</gene>
<dbReference type="InterPro" id="IPR036365">
    <property type="entry name" value="PGBD-like_sf"/>
</dbReference>
<dbReference type="AlphaFoldDB" id="A0A7C3GD49"/>